<accession>I0GPU0</accession>
<dbReference type="AlphaFoldDB" id="I0GPU0"/>
<dbReference type="Proteomes" id="UP000007887">
    <property type="component" value="Chromosome"/>
</dbReference>
<proteinExistence type="predicted"/>
<evidence type="ECO:0000313" key="2">
    <source>
        <dbReference type="EMBL" id="BAL82777.1"/>
    </source>
</evidence>
<dbReference type="InterPro" id="IPR018973">
    <property type="entry name" value="MZB"/>
</dbReference>
<organism evidence="2 3">
    <name type="scientific">Selenomonas ruminantium subsp. lactilytica (strain NBRC 103574 / TAM6421)</name>
    <dbReference type="NCBI Taxonomy" id="927704"/>
    <lineage>
        <taxon>Bacteria</taxon>
        <taxon>Bacillati</taxon>
        <taxon>Bacillota</taxon>
        <taxon>Negativicutes</taxon>
        <taxon>Selenomonadales</taxon>
        <taxon>Selenomonadaceae</taxon>
        <taxon>Selenomonas</taxon>
    </lineage>
</organism>
<dbReference type="EMBL" id="AP012292">
    <property type="protein sequence ID" value="BAL82777.1"/>
    <property type="molecule type" value="Genomic_DNA"/>
</dbReference>
<sequence length="700" mass="78851">MNKFKFDTLHLPSSHKVRLAQAILQYAPGAMVDFSDRTLLTAAPYTWHSSIGTDENIRPISDPRFARALHVDGFEAPTQINYVQFPEWYFCPVCRRFQPLTSWQAEAERKAKGGDNPYRQMRNRAAIKRSWQQDNQERKAFLPRCSNHDCHNSELIPARIVVACKHGHLDDFPWVKWVHYRNIGGAKEPCCESPVLLFESGGGTETGEDIRITCTKCHAVATLKGVFTADAFQKVNEDLGREIFYCSGRLPDFGSHSECNQMPRALLRGATSVHFPMVRSSMVIPSQISSPEIDIDDLAYRWEEYQALCNEQYGKPGDEFTRVDSGPLSDYERFGSLHLQQVELLDQVRIVRAFLGYSRLRPAARRDDEGFIHARLPQDKAYPAYEGFGEGIFLRFDEEAIKEWLELTPRAAKRAWLVEQNRQKGFLAGESHAPITPKFLLLHTLAHLLIKELSFECGYNIAGLNERIYCADREVNNTDFDMAGIFIYAAGGDAEGTLGGLIRQGRADTLPQIFQRALAKARSCSNDPMCSGSHGQGQDGQNLASCYACALLPETSCEEFNLFLDRGVVVGTFDEPDIGFYSNVAATRAQHARSNMAKEQVTECVNVEEKSATKGWEAKREELLEDEAIEASKLMENAGVPVPDIIGAELLNGRCNVEMIWQKQKIVYLTSEQMDQAPELLKEGWQILDLRQPVDAGIFE</sequence>
<dbReference type="OrthoDB" id="9134227at2"/>
<feature type="domain" description="MrfA-like Zn-binding" evidence="1">
    <location>
        <begin position="445"/>
        <end position="549"/>
    </location>
</feature>
<evidence type="ECO:0000259" key="1">
    <source>
        <dbReference type="Pfam" id="PF09369"/>
    </source>
</evidence>
<reference evidence="2 3" key="1">
    <citation type="submission" date="2011-10" db="EMBL/GenBank/DDBJ databases">
        <title>Whole genome sequence of Selenomonas ruminantium subsp. lactilytica TAM6421.</title>
        <authorList>
            <person name="Oguchi A."/>
            <person name="Ankai A."/>
            <person name="Kaneko J."/>
            <person name="Yamada-Narita S."/>
            <person name="Fukui S."/>
            <person name="Takahashi M."/>
            <person name="Onodera T."/>
            <person name="Kojima S."/>
            <person name="Fushimi T."/>
            <person name="Abe N."/>
            <person name="Kamio Y."/>
            <person name="Yamazaki S."/>
            <person name="Fujita N."/>
        </authorList>
    </citation>
    <scope>NUCLEOTIDE SEQUENCE [LARGE SCALE GENOMIC DNA]</scope>
    <source>
        <strain evidence="3">NBRC 103574 / TAM6421</strain>
    </source>
</reference>
<dbReference type="RefSeq" id="WP_014424214.1">
    <property type="nucleotide sequence ID" value="NC_017068.1"/>
</dbReference>
<dbReference type="PATRIC" id="fig|927704.6.peg.1099"/>
<dbReference type="KEGG" id="sri:SELR_10690"/>
<name>I0GPU0_SELRL</name>
<dbReference type="Pfam" id="PF09369">
    <property type="entry name" value="MZB"/>
    <property type="match status" value="1"/>
</dbReference>
<evidence type="ECO:0000313" key="3">
    <source>
        <dbReference type="Proteomes" id="UP000007887"/>
    </source>
</evidence>
<gene>
    <name evidence="2" type="ordered locus">SELR_10690</name>
</gene>
<dbReference type="HOGENOM" id="CLU_020062_0_0_9"/>
<protein>
    <recommendedName>
        <fullName evidence="1">MrfA-like Zn-binding domain-containing protein</fullName>
    </recommendedName>
</protein>
<dbReference type="eggNOG" id="ENOG502Z7NV">
    <property type="taxonomic scope" value="Bacteria"/>
</dbReference>